<sequence length="119" mass="13021">RRVDHPASPRGVQDHPQAPGQTLDAQFPRFPLALDLEEDPKLPVPRHSLHRGRRPPLAAPRCPEASPRSSPSSPSKNPSQAAPYARDRASFSGMAAASRRRSTPPHHPGRHKHAPDLPL</sequence>
<proteinExistence type="predicted"/>
<reference evidence="3" key="1">
    <citation type="journal article" date="2013" name="Nature">
        <title>Draft genome of the wheat A-genome progenitor Triticum urartu.</title>
        <authorList>
            <person name="Ling H.Q."/>
            <person name="Zhao S."/>
            <person name="Liu D."/>
            <person name="Wang J."/>
            <person name="Sun H."/>
            <person name="Zhang C."/>
            <person name="Fan H."/>
            <person name="Li D."/>
            <person name="Dong L."/>
            <person name="Tao Y."/>
            <person name="Gao C."/>
            <person name="Wu H."/>
            <person name="Li Y."/>
            <person name="Cui Y."/>
            <person name="Guo X."/>
            <person name="Zheng S."/>
            <person name="Wang B."/>
            <person name="Yu K."/>
            <person name="Liang Q."/>
            <person name="Yang W."/>
            <person name="Lou X."/>
            <person name="Chen J."/>
            <person name="Feng M."/>
            <person name="Jian J."/>
            <person name="Zhang X."/>
            <person name="Luo G."/>
            <person name="Jiang Y."/>
            <person name="Liu J."/>
            <person name="Wang Z."/>
            <person name="Sha Y."/>
            <person name="Zhang B."/>
            <person name="Wu H."/>
            <person name="Tang D."/>
            <person name="Shen Q."/>
            <person name="Xue P."/>
            <person name="Zou S."/>
            <person name="Wang X."/>
            <person name="Liu X."/>
            <person name="Wang F."/>
            <person name="Yang Y."/>
            <person name="An X."/>
            <person name="Dong Z."/>
            <person name="Zhang K."/>
            <person name="Zhang X."/>
            <person name="Luo M.C."/>
            <person name="Dvorak J."/>
            <person name="Tong Y."/>
            <person name="Wang J."/>
            <person name="Yang H."/>
            <person name="Li Z."/>
            <person name="Wang D."/>
            <person name="Zhang A."/>
            <person name="Wang J."/>
        </authorList>
    </citation>
    <scope>NUCLEOTIDE SEQUENCE</scope>
    <source>
        <strain evidence="3">cv. G1812</strain>
    </source>
</reference>
<evidence type="ECO:0000256" key="1">
    <source>
        <dbReference type="SAM" id="MobiDB-lite"/>
    </source>
</evidence>
<dbReference type="EnsemblPlants" id="TuG1812G0700002030.01.T01">
    <property type="protein sequence ID" value="TuG1812G0700002030.01.T01.cds448445"/>
    <property type="gene ID" value="TuG1812G0700002030.01"/>
</dbReference>
<feature type="compositionally biased region" description="Low complexity" evidence="1">
    <location>
        <begin position="59"/>
        <end position="83"/>
    </location>
</feature>
<feature type="region of interest" description="Disordered" evidence="1">
    <location>
        <begin position="1"/>
        <end position="119"/>
    </location>
</feature>
<protein>
    <submittedName>
        <fullName evidence="2">Uncharacterized protein</fullName>
    </submittedName>
</protein>
<reference evidence="2" key="3">
    <citation type="submission" date="2022-06" db="UniProtKB">
        <authorList>
            <consortium name="EnsemblPlants"/>
        </authorList>
    </citation>
    <scope>IDENTIFICATION</scope>
</reference>
<evidence type="ECO:0000313" key="3">
    <source>
        <dbReference type="Proteomes" id="UP000015106"/>
    </source>
</evidence>
<organism evidence="2 3">
    <name type="scientific">Triticum urartu</name>
    <name type="common">Red wild einkorn</name>
    <name type="synonym">Crithodium urartu</name>
    <dbReference type="NCBI Taxonomy" id="4572"/>
    <lineage>
        <taxon>Eukaryota</taxon>
        <taxon>Viridiplantae</taxon>
        <taxon>Streptophyta</taxon>
        <taxon>Embryophyta</taxon>
        <taxon>Tracheophyta</taxon>
        <taxon>Spermatophyta</taxon>
        <taxon>Magnoliopsida</taxon>
        <taxon>Liliopsida</taxon>
        <taxon>Poales</taxon>
        <taxon>Poaceae</taxon>
        <taxon>BOP clade</taxon>
        <taxon>Pooideae</taxon>
        <taxon>Triticodae</taxon>
        <taxon>Triticeae</taxon>
        <taxon>Triticinae</taxon>
        <taxon>Triticum</taxon>
    </lineage>
</organism>
<name>A0A8R7R1T6_TRIUA</name>
<feature type="compositionally biased region" description="Basic residues" evidence="1">
    <location>
        <begin position="98"/>
        <end position="113"/>
    </location>
</feature>
<accession>A0A8R7R1T6</accession>
<dbReference type="Gramene" id="TuG1812G0700002030.01.T01">
    <property type="protein sequence ID" value="TuG1812G0700002030.01.T01.cds448445"/>
    <property type="gene ID" value="TuG1812G0700002030.01"/>
</dbReference>
<dbReference type="Proteomes" id="UP000015106">
    <property type="component" value="Chromosome 7"/>
</dbReference>
<dbReference type="AlphaFoldDB" id="A0A8R7R1T6"/>
<evidence type="ECO:0000313" key="2">
    <source>
        <dbReference type="EnsemblPlants" id="TuG1812G0700002030.01.T01.cds448445"/>
    </source>
</evidence>
<reference evidence="2" key="2">
    <citation type="submission" date="2018-03" db="EMBL/GenBank/DDBJ databases">
        <title>The Triticum urartu genome reveals the dynamic nature of wheat genome evolution.</title>
        <authorList>
            <person name="Ling H."/>
            <person name="Ma B."/>
            <person name="Shi X."/>
            <person name="Liu H."/>
            <person name="Dong L."/>
            <person name="Sun H."/>
            <person name="Cao Y."/>
            <person name="Gao Q."/>
            <person name="Zheng S."/>
            <person name="Li Y."/>
            <person name="Yu Y."/>
            <person name="Du H."/>
            <person name="Qi M."/>
            <person name="Li Y."/>
            <person name="Yu H."/>
            <person name="Cui Y."/>
            <person name="Wang N."/>
            <person name="Chen C."/>
            <person name="Wu H."/>
            <person name="Zhao Y."/>
            <person name="Zhang J."/>
            <person name="Li Y."/>
            <person name="Zhou W."/>
            <person name="Zhang B."/>
            <person name="Hu W."/>
            <person name="Eijk M."/>
            <person name="Tang J."/>
            <person name="Witsenboer H."/>
            <person name="Zhao S."/>
            <person name="Li Z."/>
            <person name="Zhang A."/>
            <person name="Wang D."/>
            <person name="Liang C."/>
        </authorList>
    </citation>
    <scope>NUCLEOTIDE SEQUENCE [LARGE SCALE GENOMIC DNA]</scope>
    <source>
        <strain evidence="2">cv. G1812</strain>
    </source>
</reference>
<keyword evidence="3" id="KW-1185">Reference proteome</keyword>